<evidence type="ECO:0000313" key="2">
    <source>
        <dbReference type="EMBL" id="TWT42981.1"/>
    </source>
</evidence>
<evidence type="ECO:0000256" key="1">
    <source>
        <dbReference type="SAM" id="MobiDB-lite"/>
    </source>
</evidence>
<feature type="region of interest" description="Disordered" evidence="1">
    <location>
        <begin position="39"/>
        <end position="86"/>
    </location>
</feature>
<evidence type="ECO:0008006" key="4">
    <source>
        <dbReference type="Google" id="ProtNLM"/>
    </source>
</evidence>
<evidence type="ECO:0000313" key="3">
    <source>
        <dbReference type="Proteomes" id="UP000317243"/>
    </source>
</evidence>
<feature type="compositionally biased region" description="Basic and acidic residues" evidence="1">
    <location>
        <begin position="39"/>
        <end position="53"/>
    </location>
</feature>
<comment type="caution">
    <text evidence="2">The sequence shown here is derived from an EMBL/GenBank/DDBJ whole genome shotgun (WGS) entry which is preliminary data.</text>
</comment>
<dbReference type="RefSeq" id="WP_146511927.1">
    <property type="nucleotide sequence ID" value="NZ_SIHI01000036.1"/>
</dbReference>
<name>A0A5C5VZ12_9PLAN</name>
<dbReference type="PROSITE" id="PS51257">
    <property type="entry name" value="PROKAR_LIPOPROTEIN"/>
    <property type="match status" value="1"/>
</dbReference>
<dbReference type="AlphaFoldDB" id="A0A5C5VZ12"/>
<dbReference type="Proteomes" id="UP000317243">
    <property type="component" value="Unassembled WGS sequence"/>
</dbReference>
<gene>
    <name evidence="2" type="ORF">KOR42_45810</name>
</gene>
<reference evidence="2 3" key="1">
    <citation type="submission" date="2019-02" db="EMBL/GenBank/DDBJ databases">
        <title>Deep-cultivation of Planctomycetes and their phenomic and genomic characterization uncovers novel biology.</title>
        <authorList>
            <person name="Wiegand S."/>
            <person name="Jogler M."/>
            <person name="Boedeker C."/>
            <person name="Pinto D."/>
            <person name="Vollmers J."/>
            <person name="Rivas-Marin E."/>
            <person name="Kohn T."/>
            <person name="Peeters S.H."/>
            <person name="Heuer A."/>
            <person name="Rast P."/>
            <person name="Oberbeckmann S."/>
            <person name="Bunk B."/>
            <person name="Jeske O."/>
            <person name="Meyerdierks A."/>
            <person name="Storesund J.E."/>
            <person name="Kallscheuer N."/>
            <person name="Luecker S."/>
            <person name="Lage O.M."/>
            <person name="Pohl T."/>
            <person name="Merkel B.J."/>
            <person name="Hornburger P."/>
            <person name="Mueller R.-W."/>
            <person name="Bruemmer F."/>
            <person name="Labrenz M."/>
            <person name="Spormann A.M."/>
            <person name="Op Den Camp H."/>
            <person name="Overmann J."/>
            <person name="Amann R."/>
            <person name="Jetten M.S.M."/>
            <person name="Mascher T."/>
            <person name="Medema M.H."/>
            <person name="Devos D.P."/>
            <person name="Kaster A.-K."/>
            <person name="Ovreas L."/>
            <person name="Rohde M."/>
            <person name="Galperin M.Y."/>
            <person name="Jogler C."/>
        </authorList>
    </citation>
    <scope>NUCLEOTIDE SEQUENCE [LARGE SCALE GENOMIC DNA]</scope>
    <source>
        <strain evidence="2 3">KOR42</strain>
    </source>
</reference>
<proteinExistence type="predicted"/>
<dbReference type="EMBL" id="SIHI01000036">
    <property type="protein sequence ID" value="TWT42981.1"/>
    <property type="molecule type" value="Genomic_DNA"/>
</dbReference>
<accession>A0A5C5VZ12</accession>
<sequence>MSQTLPRLGCWILLLVALAGCQDFDEAFDTKMASRRELPELDRTAQREAEEQARSIAMSRGKQASTASDSHKEPEPVVEQPVEPVPIEKPVVEPTVKDPLFGGVTRHLVFPVRVGRRAGVRFDLSVSLLGEEVDLSQFDYQVEIRDSSGASKTFPLQLRTNRVLLDEFIPGAGVQETFEFQVRYTPTGEDEWVPLRDNWGIFTVSD</sequence>
<keyword evidence="3" id="KW-1185">Reference proteome</keyword>
<organism evidence="2 3">
    <name type="scientific">Thalassoglobus neptunius</name>
    <dbReference type="NCBI Taxonomy" id="1938619"/>
    <lineage>
        <taxon>Bacteria</taxon>
        <taxon>Pseudomonadati</taxon>
        <taxon>Planctomycetota</taxon>
        <taxon>Planctomycetia</taxon>
        <taxon>Planctomycetales</taxon>
        <taxon>Planctomycetaceae</taxon>
        <taxon>Thalassoglobus</taxon>
    </lineage>
</organism>
<protein>
    <recommendedName>
        <fullName evidence="4">Lipoprotein</fullName>
    </recommendedName>
</protein>